<dbReference type="EMBL" id="JBFXLU010000024">
    <property type="protein sequence ID" value="KAL2852460.1"/>
    <property type="molecule type" value="Genomic_DNA"/>
</dbReference>
<reference evidence="2 3" key="1">
    <citation type="submission" date="2024-07" db="EMBL/GenBank/DDBJ databases">
        <title>Section-level genome sequencing and comparative genomics of Aspergillus sections Usti and Cavernicolus.</title>
        <authorList>
            <consortium name="Lawrence Berkeley National Laboratory"/>
            <person name="Nybo J.L."/>
            <person name="Vesth T.C."/>
            <person name="Theobald S."/>
            <person name="Frisvad J.C."/>
            <person name="Larsen T.O."/>
            <person name="Kjaerboelling I."/>
            <person name="Rothschild-Mancinelli K."/>
            <person name="Lyhne E.K."/>
            <person name="Kogle M.E."/>
            <person name="Barry K."/>
            <person name="Clum A."/>
            <person name="Na H."/>
            <person name="Ledsgaard L."/>
            <person name="Lin J."/>
            <person name="Lipzen A."/>
            <person name="Kuo A."/>
            <person name="Riley R."/>
            <person name="Mondo S."/>
            <person name="Labutti K."/>
            <person name="Haridas S."/>
            <person name="Pangalinan J."/>
            <person name="Salamov A.A."/>
            <person name="Simmons B.A."/>
            <person name="Magnuson J.K."/>
            <person name="Chen J."/>
            <person name="Drula E."/>
            <person name="Henrissat B."/>
            <person name="Wiebenga A."/>
            <person name="Lubbers R.J."/>
            <person name="Gomes A.C."/>
            <person name="Makela M.R."/>
            <person name="Stajich J."/>
            <person name="Grigoriev I.V."/>
            <person name="Mortensen U.H."/>
            <person name="De Vries R.P."/>
            <person name="Baker S.E."/>
            <person name="Andersen M.R."/>
        </authorList>
    </citation>
    <scope>NUCLEOTIDE SEQUENCE [LARGE SCALE GENOMIC DNA]</scope>
    <source>
        <strain evidence="2 3">CBS 123904</strain>
    </source>
</reference>
<dbReference type="Proteomes" id="UP001610446">
    <property type="component" value="Unassembled WGS sequence"/>
</dbReference>
<evidence type="ECO:0000256" key="1">
    <source>
        <dbReference type="SAM" id="Phobius"/>
    </source>
</evidence>
<evidence type="ECO:0000313" key="2">
    <source>
        <dbReference type="EMBL" id="KAL2852460.1"/>
    </source>
</evidence>
<keyword evidence="1" id="KW-0472">Membrane</keyword>
<protein>
    <submittedName>
        <fullName evidence="2">Uncharacterized protein</fullName>
    </submittedName>
</protein>
<gene>
    <name evidence="2" type="ORF">BJY01DRAFT_207862</name>
</gene>
<accession>A0ABR4KJJ8</accession>
<keyword evidence="1" id="KW-0812">Transmembrane</keyword>
<keyword evidence="1" id="KW-1133">Transmembrane helix</keyword>
<feature type="transmembrane region" description="Helical" evidence="1">
    <location>
        <begin position="56"/>
        <end position="74"/>
    </location>
</feature>
<sequence>MYVKGFVNPHYRLEIVPSSRCCFMGHRGFKSRIHLGQESNPSPPLYRNRTRPRGGIISYLLLGILLSVETLAPLPKSAVLHESVATCDRLTPLCGG</sequence>
<name>A0ABR4KJJ8_9EURO</name>
<proteinExistence type="predicted"/>
<comment type="caution">
    <text evidence="2">The sequence shown here is derived from an EMBL/GenBank/DDBJ whole genome shotgun (WGS) entry which is preliminary data.</text>
</comment>
<evidence type="ECO:0000313" key="3">
    <source>
        <dbReference type="Proteomes" id="UP001610446"/>
    </source>
</evidence>
<keyword evidence="3" id="KW-1185">Reference proteome</keyword>
<organism evidence="2 3">
    <name type="scientific">Aspergillus pseudoustus</name>
    <dbReference type="NCBI Taxonomy" id="1810923"/>
    <lineage>
        <taxon>Eukaryota</taxon>
        <taxon>Fungi</taxon>
        <taxon>Dikarya</taxon>
        <taxon>Ascomycota</taxon>
        <taxon>Pezizomycotina</taxon>
        <taxon>Eurotiomycetes</taxon>
        <taxon>Eurotiomycetidae</taxon>
        <taxon>Eurotiales</taxon>
        <taxon>Aspergillaceae</taxon>
        <taxon>Aspergillus</taxon>
        <taxon>Aspergillus subgen. Nidulantes</taxon>
    </lineage>
</organism>